<organism evidence="2 3">
    <name type="scientific">Thomasclavelia spiroformis</name>
    <dbReference type="NCBI Taxonomy" id="29348"/>
    <lineage>
        <taxon>Bacteria</taxon>
        <taxon>Bacillati</taxon>
        <taxon>Bacillota</taxon>
        <taxon>Erysipelotrichia</taxon>
        <taxon>Erysipelotrichales</taxon>
        <taxon>Coprobacillaceae</taxon>
        <taxon>Thomasclavelia</taxon>
    </lineage>
</organism>
<feature type="domain" description="AAA-ATPase-like" evidence="1">
    <location>
        <begin position="1"/>
        <end position="177"/>
    </location>
</feature>
<dbReference type="PANTHER" id="PTHR34825">
    <property type="entry name" value="CONSERVED PROTEIN, WITH A WEAK D-GALACTARATE DEHYDRATASE/ALTRONATE HYDROLASE DOMAIN"/>
    <property type="match status" value="1"/>
</dbReference>
<dbReference type="Proteomes" id="UP000196258">
    <property type="component" value="Unassembled WGS sequence"/>
</dbReference>
<accession>A0A1Y4QEK3</accession>
<dbReference type="Pfam" id="PF08011">
    <property type="entry name" value="PDDEXK_9"/>
    <property type="match status" value="1"/>
</dbReference>
<reference evidence="3" key="1">
    <citation type="submission" date="2017-04" db="EMBL/GenBank/DDBJ databases">
        <title>Function of individual gut microbiota members based on whole genome sequencing of pure cultures obtained from chicken caecum.</title>
        <authorList>
            <person name="Medvecky M."/>
            <person name="Cejkova D."/>
            <person name="Polansky O."/>
            <person name="Karasova D."/>
            <person name="Kubasova T."/>
            <person name="Cizek A."/>
            <person name="Rychlik I."/>
        </authorList>
    </citation>
    <scope>NUCLEOTIDE SEQUENCE [LARGE SCALE GENOMIC DNA]</scope>
    <source>
        <strain evidence="3">An149</strain>
    </source>
</reference>
<evidence type="ECO:0000313" key="2">
    <source>
        <dbReference type="EMBL" id="OUQ03002.1"/>
    </source>
</evidence>
<dbReference type="Pfam" id="PF09820">
    <property type="entry name" value="AAA-ATPase_like"/>
    <property type="match status" value="1"/>
</dbReference>
<dbReference type="RefSeq" id="WP_087258529.1">
    <property type="nucleotide sequence ID" value="NZ_NFLB01000024.1"/>
</dbReference>
<evidence type="ECO:0000313" key="3">
    <source>
        <dbReference type="Proteomes" id="UP000196258"/>
    </source>
</evidence>
<gene>
    <name evidence="2" type="ORF">B5E91_13095</name>
</gene>
<dbReference type="PANTHER" id="PTHR34825:SF1">
    <property type="entry name" value="AAA-ATPASE-LIKE DOMAIN-CONTAINING PROTEIN"/>
    <property type="match status" value="1"/>
</dbReference>
<dbReference type="InterPro" id="IPR018631">
    <property type="entry name" value="AAA-ATPase-like_dom"/>
</dbReference>
<proteinExistence type="predicted"/>
<evidence type="ECO:0000259" key="1">
    <source>
        <dbReference type="Pfam" id="PF09820"/>
    </source>
</evidence>
<dbReference type="EMBL" id="NFLB01000024">
    <property type="protein sequence ID" value="OUQ03002.1"/>
    <property type="molecule type" value="Genomic_DNA"/>
</dbReference>
<dbReference type="AlphaFoldDB" id="A0A1Y4QEK3"/>
<sequence>MSMLYYFFSNKEKENAYLFDGLYISRQQEAKSYQNQYPVIFLTLKDMNNNNFQSQVYKFSSIIAGIIDKYPDVINSSLLNNRDKIWLEKYHNLEANIDELKEALYNISIFLNKHYGKKVILLIDEYDVPLQSAYNNGYYDEMVDFLRSMFSSALKTNDALERGILTGCLRISKESIFTGLNNFTVRNITDKEASDCFGFTQKEIDDLLKYYDLIEKRPEIKDWYDGYLFGKTEIYNPWSALNYIKKLLSDDQFLAISFWANTSSNELVRLYIENATLKMKEEFEQLINGKSIIKKIVPELTYREMNFKNVKDMNDNVYSFLLFTGYLKIKGKVYDQEGQEIRNTYELVIPNKEVKYIYEDIFMNWFESYQKERRDDFIDLLLVKKEKEAQKVLNQVLKNSISYFDNYENFYHGFLVGFLNADGYTVKSNRESGEGRFDIAVLPMYIDDQAIIIECKHSKNIKELRKDSDEASKQIIDQKYIEGLQEEGYENVIGYGISFYKKQCIITKAG</sequence>
<comment type="caution">
    <text evidence="2">The sequence shown here is derived from an EMBL/GenBank/DDBJ whole genome shotgun (WGS) entry which is preliminary data.</text>
</comment>
<name>A0A1Y4QEK3_9FIRM</name>
<dbReference type="InterPro" id="IPR012547">
    <property type="entry name" value="PDDEXK_9"/>
</dbReference>
<protein>
    <recommendedName>
        <fullName evidence="1">AAA-ATPase-like domain-containing protein</fullName>
    </recommendedName>
</protein>